<evidence type="ECO:0000313" key="4">
    <source>
        <dbReference type="Proteomes" id="UP001162131"/>
    </source>
</evidence>
<reference evidence="3" key="1">
    <citation type="submission" date="2021-09" db="EMBL/GenBank/DDBJ databases">
        <authorList>
            <consortium name="AG Swart"/>
            <person name="Singh M."/>
            <person name="Singh A."/>
            <person name="Seah K."/>
            <person name="Emmerich C."/>
        </authorList>
    </citation>
    <scope>NUCLEOTIDE SEQUENCE</scope>
    <source>
        <strain evidence="3">ATCC30299</strain>
    </source>
</reference>
<accession>A0AAU9IUP2</accession>
<keyword evidence="1" id="KW-0175">Coiled coil</keyword>
<gene>
    <name evidence="3" type="ORF">BSTOLATCC_MIC13229</name>
</gene>
<dbReference type="Proteomes" id="UP001162131">
    <property type="component" value="Unassembled WGS sequence"/>
</dbReference>
<proteinExistence type="predicted"/>
<dbReference type="EMBL" id="CAJZBQ010000013">
    <property type="protein sequence ID" value="CAG9315460.1"/>
    <property type="molecule type" value="Genomic_DNA"/>
</dbReference>
<evidence type="ECO:0000313" key="3">
    <source>
        <dbReference type="EMBL" id="CAG9315460.1"/>
    </source>
</evidence>
<feature type="coiled-coil region" evidence="1">
    <location>
        <begin position="221"/>
        <end position="304"/>
    </location>
</feature>
<sequence>MLTQSALTSFQANSKSAFSNDGQLTDRTRELRREIKEVLDFEYDHHVLEVKRHRSFFSNKEQTTLKRQLDKLISSNKEKRRTLRKLVMETRNYDPFASDFSTCKLFNEGSFTERASIVSSIIAPSREDIIEKIERYNQKIEEAEQEKLKIECVLTKEKEGNLIWKERIQQLSEMHRRVTKSHEISLISKQRAINNLILGQNETILYKQEMSRRQEEYVQVYTEQRKRYDEIQEEIDNIVTNISGNAIKQAERRREITTMIDKLEKQLRRHEKEIREKERLENAYQSYQEQLSIINEVLERYDRDTFDCLDEESLTGIIDMYKFLIYQETSLSSRFQELTLDFLALQKRYEVLDGELQVLKTNNDEFGGQETNLPNTFNMMKFSLEDNLSSKNDYTEESEMLILKLYLIIMNLAILSINSMRTINERCPRLGLDKEPEYMEAASTIEELQKGFLKKRESSITKSPVIPKLYKTEFFDQYQENFSIENFKKNVMPYISLKKTEIISCFKKAFKDNEDSKLFANLIKEQPMILYFTNSKILDNYLNNKNKEPAQGSLHAFLDIIELISTGHMLYQHQFMRLSSVISPLILSLNSKRVYELEELEMLLSKIQEINHEPRAEEPSQVRRVTRIPTIIKERTVNKFIPVEENEVDSPVVYKIVEPSRSQEKLNVRLTDEEAAIKRMKSILPKPIMEKVNKSYGSDENERVLEGTINVKDIRKNLSQFSPRNILYEVKDIERKIKRVKTAEKKAGNRNKANLIDVPLQFRFYSKPWGLIQKALNSRDISKDNTRPSTQHKTARTSN</sequence>
<name>A0AAU9IUP2_9CILI</name>
<organism evidence="3 4">
    <name type="scientific">Blepharisma stoltei</name>
    <dbReference type="NCBI Taxonomy" id="1481888"/>
    <lineage>
        <taxon>Eukaryota</taxon>
        <taxon>Sar</taxon>
        <taxon>Alveolata</taxon>
        <taxon>Ciliophora</taxon>
        <taxon>Postciliodesmatophora</taxon>
        <taxon>Heterotrichea</taxon>
        <taxon>Heterotrichida</taxon>
        <taxon>Blepharismidae</taxon>
        <taxon>Blepharisma</taxon>
    </lineage>
</organism>
<comment type="caution">
    <text evidence="3">The sequence shown here is derived from an EMBL/GenBank/DDBJ whole genome shotgun (WGS) entry which is preliminary data.</text>
</comment>
<keyword evidence="4" id="KW-1185">Reference proteome</keyword>
<feature type="region of interest" description="Disordered" evidence="2">
    <location>
        <begin position="780"/>
        <end position="799"/>
    </location>
</feature>
<evidence type="ECO:0000256" key="1">
    <source>
        <dbReference type="SAM" id="Coils"/>
    </source>
</evidence>
<evidence type="ECO:0000256" key="2">
    <source>
        <dbReference type="SAM" id="MobiDB-lite"/>
    </source>
</evidence>
<feature type="compositionally biased region" description="Polar residues" evidence="2">
    <location>
        <begin position="787"/>
        <end position="799"/>
    </location>
</feature>
<dbReference type="AlphaFoldDB" id="A0AAU9IUP2"/>
<protein>
    <submittedName>
        <fullName evidence="3">Uncharacterized protein</fullName>
    </submittedName>
</protein>
<feature type="coiled-coil region" evidence="1">
    <location>
        <begin position="126"/>
        <end position="153"/>
    </location>
</feature>